<organism evidence="2 3">
    <name type="scientific">Psilocybe cf. subviscida</name>
    <dbReference type="NCBI Taxonomy" id="2480587"/>
    <lineage>
        <taxon>Eukaryota</taxon>
        <taxon>Fungi</taxon>
        <taxon>Dikarya</taxon>
        <taxon>Basidiomycota</taxon>
        <taxon>Agaricomycotina</taxon>
        <taxon>Agaricomycetes</taxon>
        <taxon>Agaricomycetidae</taxon>
        <taxon>Agaricales</taxon>
        <taxon>Agaricineae</taxon>
        <taxon>Strophariaceae</taxon>
        <taxon>Psilocybe</taxon>
    </lineage>
</organism>
<evidence type="ECO:0000256" key="1">
    <source>
        <dbReference type="SAM" id="MobiDB-lite"/>
    </source>
</evidence>
<sequence>MLEFASETEESKKDDLFLERLDTFMQKSLGEIRAFAEREGKPYEETRRHIAQWHAKYLFQQRGEEQKTRAERVHAALYDTSQILESLAEVSGVQSFMLAVDPDAPTDIGFLGGSLIGREFWRGMRGGGEPGARTFKAHCGVHLLKKATLLEQPPPPPPTPPTPLKSTPAMSVKAELYERVRSALRLASGVRTAEMKWTNTERLDVYGVTLVGWPESVPAQNPSSLKMFQNKLLLEALEKGTMRFERIAGSSRKEATPQAESPEEDFSWAYNADAEVAPASSSSVPPPPETVSPSARTSLPPLEPSNMLEPAQTAWTDMHEPMESSFNVDYTWNDGDMNENLLSESLTWNEDPDSPVERPRKRHRSEEISNTGID</sequence>
<protein>
    <submittedName>
        <fullName evidence="2">Uncharacterized protein</fullName>
    </submittedName>
</protein>
<keyword evidence="3" id="KW-1185">Reference proteome</keyword>
<gene>
    <name evidence="2" type="ORF">D9619_004834</name>
</gene>
<evidence type="ECO:0000313" key="3">
    <source>
        <dbReference type="Proteomes" id="UP000567179"/>
    </source>
</evidence>
<dbReference type="AlphaFoldDB" id="A0A8H5BP47"/>
<feature type="region of interest" description="Disordered" evidence="1">
    <location>
        <begin position="277"/>
        <end position="307"/>
    </location>
</feature>
<name>A0A8H5BP47_9AGAR</name>
<feature type="region of interest" description="Disordered" evidence="1">
    <location>
        <begin position="343"/>
        <end position="374"/>
    </location>
</feature>
<reference evidence="2 3" key="1">
    <citation type="journal article" date="2020" name="ISME J.">
        <title>Uncovering the hidden diversity of litter-decomposition mechanisms in mushroom-forming fungi.</title>
        <authorList>
            <person name="Floudas D."/>
            <person name="Bentzer J."/>
            <person name="Ahren D."/>
            <person name="Johansson T."/>
            <person name="Persson P."/>
            <person name="Tunlid A."/>
        </authorList>
    </citation>
    <scope>NUCLEOTIDE SEQUENCE [LARGE SCALE GENOMIC DNA]</scope>
    <source>
        <strain evidence="2 3">CBS 101986</strain>
    </source>
</reference>
<accession>A0A8H5BP47</accession>
<proteinExistence type="predicted"/>
<dbReference type="OrthoDB" id="3223825at2759"/>
<dbReference type="Proteomes" id="UP000567179">
    <property type="component" value="Unassembled WGS sequence"/>
</dbReference>
<dbReference type="EMBL" id="JAACJJ010000014">
    <property type="protein sequence ID" value="KAF5326942.1"/>
    <property type="molecule type" value="Genomic_DNA"/>
</dbReference>
<comment type="caution">
    <text evidence="2">The sequence shown here is derived from an EMBL/GenBank/DDBJ whole genome shotgun (WGS) entry which is preliminary data.</text>
</comment>
<evidence type="ECO:0000313" key="2">
    <source>
        <dbReference type="EMBL" id="KAF5326942.1"/>
    </source>
</evidence>